<feature type="non-terminal residue" evidence="1">
    <location>
        <position position="1"/>
    </location>
</feature>
<reference evidence="1" key="1">
    <citation type="submission" date="2018-05" db="EMBL/GenBank/DDBJ databases">
        <title>Draft genome of Mucuna pruriens seed.</title>
        <authorList>
            <person name="Nnadi N.E."/>
            <person name="Vos R."/>
            <person name="Hasami M.H."/>
            <person name="Devisetty U.K."/>
            <person name="Aguiy J.C."/>
        </authorList>
    </citation>
    <scope>NUCLEOTIDE SEQUENCE [LARGE SCALE GENOMIC DNA]</scope>
    <source>
        <strain evidence="1">JCA_2017</strain>
    </source>
</reference>
<accession>A0A371GIB6</accession>
<proteinExistence type="predicted"/>
<protein>
    <submittedName>
        <fullName evidence="1">Uncharacterized protein</fullName>
    </submittedName>
</protein>
<gene>
    <name evidence="1" type="ORF">CR513_27865</name>
</gene>
<dbReference type="AlphaFoldDB" id="A0A371GIB6"/>
<dbReference type="EMBL" id="QJKJ01005438">
    <property type="protein sequence ID" value="RDX90295.1"/>
    <property type="molecule type" value="Genomic_DNA"/>
</dbReference>
<name>A0A371GIB6_MUCPR</name>
<evidence type="ECO:0000313" key="1">
    <source>
        <dbReference type="EMBL" id="RDX90295.1"/>
    </source>
</evidence>
<sequence>MDLVRPKNKTKQKPTQIWNIKGATKNTIPHLIKDLILKYHIDLLALLETIISGVKANKVIKNENGFLV</sequence>
<keyword evidence="2" id="KW-1185">Reference proteome</keyword>
<evidence type="ECO:0000313" key="2">
    <source>
        <dbReference type="Proteomes" id="UP000257109"/>
    </source>
</evidence>
<dbReference type="Proteomes" id="UP000257109">
    <property type="component" value="Unassembled WGS sequence"/>
</dbReference>
<dbReference type="OrthoDB" id="1720282at2759"/>
<comment type="caution">
    <text evidence="1">The sequence shown here is derived from an EMBL/GenBank/DDBJ whole genome shotgun (WGS) entry which is preliminary data.</text>
</comment>
<organism evidence="1 2">
    <name type="scientific">Mucuna pruriens</name>
    <name type="common">Velvet bean</name>
    <name type="synonym">Dolichos pruriens</name>
    <dbReference type="NCBI Taxonomy" id="157652"/>
    <lineage>
        <taxon>Eukaryota</taxon>
        <taxon>Viridiplantae</taxon>
        <taxon>Streptophyta</taxon>
        <taxon>Embryophyta</taxon>
        <taxon>Tracheophyta</taxon>
        <taxon>Spermatophyta</taxon>
        <taxon>Magnoliopsida</taxon>
        <taxon>eudicotyledons</taxon>
        <taxon>Gunneridae</taxon>
        <taxon>Pentapetalae</taxon>
        <taxon>rosids</taxon>
        <taxon>fabids</taxon>
        <taxon>Fabales</taxon>
        <taxon>Fabaceae</taxon>
        <taxon>Papilionoideae</taxon>
        <taxon>50 kb inversion clade</taxon>
        <taxon>NPAAA clade</taxon>
        <taxon>indigoferoid/millettioid clade</taxon>
        <taxon>Phaseoleae</taxon>
        <taxon>Mucuna</taxon>
    </lineage>
</organism>